<proteinExistence type="predicted"/>
<dbReference type="OrthoDB" id="7058235at2"/>
<dbReference type="RefSeq" id="WP_147222099.1">
    <property type="nucleotide sequence ID" value="NZ_CAJGYY010000001.1"/>
</dbReference>
<keyword evidence="2" id="KW-1185">Reference proteome</keyword>
<name>A0A5C7A479_9GAMM</name>
<dbReference type="AlphaFoldDB" id="A0A5C7A479"/>
<organism evidence="1 2">
    <name type="scientific">Psychrobacter frigidicola</name>
    <dbReference type="NCBI Taxonomy" id="45611"/>
    <lineage>
        <taxon>Bacteria</taxon>
        <taxon>Pseudomonadati</taxon>
        <taxon>Pseudomonadota</taxon>
        <taxon>Gammaproteobacteria</taxon>
        <taxon>Moraxellales</taxon>
        <taxon>Moraxellaceae</taxon>
        <taxon>Psychrobacter</taxon>
    </lineage>
</organism>
<gene>
    <name evidence="1" type="ORF">ES754_03520</name>
</gene>
<evidence type="ECO:0000313" key="1">
    <source>
        <dbReference type="EMBL" id="TXD98032.1"/>
    </source>
</evidence>
<dbReference type="Proteomes" id="UP000321903">
    <property type="component" value="Unassembled WGS sequence"/>
</dbReference>
<protein>
    <submittedName>
        <fullName evidence="1">Uncharacterized protein</fullName>
    </submittedName>
</protein>
<accession>A0A5C7A479</accession>
<evidence type="ECO:0000313" key="2">
    <source>
        <dbReference type="Proteomes" id="UP000321903"/>
    </source>
</evidence>
<reference evidence="1 2" key="1">
    <citation type="submission" date="2019-08" db="EMBL/GenBank/DDBJ databases">
        <title>Genome sequence of Psychrobacter frigidicola ACAM304 (type strain).</title>
        <authorList>
            <person name="Bowman J.P."/>
        </authorList>
    </citation>
    <scope>NUCLEOTIDE SEQUENCE [LARGE SCALE GENOMIC DNA]</scope>
    <source>
        <strain evidence="1 2">ACAM 304</strain>
    </source>
</reference>
<dbReference type="EMBL" id="VORZ01000001">
    <property type="protein sequence ID" value="TXD98032.1"/>
    <property type="molecule type" value="Genomic_DNA"/>
</dbReference>
<sequence length="196" mass="23346">MDKQEIMDYIINNDEIDIYYQYLIGQNVWYFKNFSDDSSTDYDEFKKFISRNLGVPFNNISIVGSAKTKYSFSPKKKFKTFDDNSDFDLIIVSNEIFMNIWKAYRQVAQGQYLTGHKSKCSNIFNGFISLNDSDPTYGNNVLENWQRKVLTFKAELQLRFNIRHEVNYRIYSDWESVQDYHMKGIEKLKEDLNEVD</sequence>
<comment type="caution">
    <text evidence="1">The sequence shown here is derived from an EMBL/GenBank/DDBJ whole genome shotgun (WGS) entry which is preliminary data.</text>
</comment>